<protein>
    <submittedName>
        <fullName evidence="2">Aspartyl-phosphate phosphatase Spo0E family protein</fullName>
    </submittedName>
</protein>
<gene>
    <name evidence="2" type="ORF">E5161_15030</name>
</gene>
<accession>A0A4U0F8R0</accession>
<proteinExistence type="predicted"/>
<dbReference type="EMBL" id="SUPK01000007">
    <property type="protein sequence ID" value="TJY41021.1"/>
    <property type="molecule type" value="Genomic_DNA"/>
</dbReference>
<name>A0A4U0F8R0_9BACL</name>
<dbReference type="InterPro" id="IPR036638">
    <property type="entry name" value="HLH_DNA-bd_sf"/>
</dbReference>
<evidence type="ECO:0000313" key="3">
    <source>
        <dbReference type="Proteomes" id="UP000309673"/>
    </source>
</evidence>
<dbReference type="Gene3D" id="4.10.280.10">
    <property type="entry name" value="Helix-loop-helix DNA-binding domain"/>
    <property type="match status" value="1"/>
</dbReference>
<dbReference type="InterPro" id="IPR037208">
    <property type="entry name" value="Spo0E-like_sf"/>
</dbReference>
<dbReference type="GO" id="GO:0043937">
    <property type="term" value="P:regulation of sporulation"/>
    <property type="evidence" value="ECO:0007669"/>
    <property type="project" value="InterPro"/>
</dbReference>
<dbReference type="OrthoDB" id="2666800at2"/>
<dbReference type="SUPFAM" id="SSF140500">
    <property type="entry name" value="BAS1536-like"/>
    <property type="match status" value="1"/>
</dbReference>
<feature type="region of interest" description="Disordered" evidence="1">
    <location>
        <begin position="1"/>
        <end position="27"/>
    </location>
</feature>
<reference evidence="2 3" key="1">
    <citation type="submission" date="2019-04" db="EMBL/GenBank/DDBJ databases">
        <title>Cohnella sp. nov., isolated from soil.</title>
        <authorList>
            <person name="Kim W."/>
        </authorList>
    </citation>
    <scope>NUCLEOTIDE SEQUENCE [LARGE SCALE GENOMIC DNA]</scope>
    <source>
        <strain evidence="2 3">CAU 1483</strain>
    </source>
</reference>
<sequence>MDAANHSEFSPLLRVDAHPNPASPERAAASVGLADEIDRLRQVMAETFLRECSFTADTVIRISRQLDVKINEYMIGRKKAR</sequence>
<keyword evidence="3" id="KW-1185">Reference proteome</keyword>
<comment type="caution">
    <text evidence="2">The sequence shown here is derived from an EMBL/GenBank/DDBJ whole genome shotgun (WGS) entry which is preliminary data.</text>
</comment>
<dbReference type="Proteomes" id="UP000309673">
    <property type="component" value="Unassembled WGS sequence"/>
</dbReference>
<dbReference type="InterPro" id="IPR018540">
    <property type="entry name" value="Spo0E-like"/>
</dbReference>
<evidence type="ECO:0000313" key="2">
    <source>
        <dbReference type="EMBL" id="TJY41021.1"/>
    </source>
</evidence>
<dbReference type="Pfam" id="PF09388">
    <property type="entry name" value="SpoOE-like"/>
    <property type="match status" value="1"/>
</dbReference>
<dbReference type="AlphaFoldDB" id="A0A4U0F8R0"/>
<organism evidence="2 3">
    <name type="scientific">Cohnella pontilimi</name>
    <dbReference type="NCBI Taxonomy" id="2564100"/>
    <lineage>
        <taxon>Bacteria</taxon>
        <taxon>Bacillati</taxon>
        <taxon>Bacillota</taxon>
        <taxon>Bacilli</taxon>
        <taxon>Bacillales</taxon>
        <taxon>Paenibacillaceae</taxon>
        <taxon>Cohnella</taxon>
    </lineage>
</organism>
<dbReference type="RefSeq" id="WP_136778649.1">
    <property type="nucleotide sequence ID" value="NZ_SUPK01000007.1"/>
</dbReference>
<dbReference type="GO" id="GO:0046983">
    <property type="term" value="F:protein dimerization activity"/>
    <property type="evidence" value="ECO:0007669"/>
    <property type="project" value="InterPro"/>
</dbReference>
<evidence type="ECO:0000256" key="1">
    <source>
        <dbReference type="SAM" id="MobiDB-lite"/>
    </source>
</evidence>